<dbReference type="GO" id="GO:0004674">
    <property type="term" value="F:protein serine/threonine kinase activity"/>
    <property type="evidence" value="ECO:0007669"/>
    <property type="project" value="TreeGrafter"/>
</dbReference>
<evidence type="ECO:0000313" key="3">
    <source>
        <dbReference type="EMBL" id="CUC10677.1"/>
    </source>
</evidence>
<dbReference type="AlphaFoldDB" id="A0A0K6SAS6"/>
<accession>A0A0K6SAS6</accession>
<dbReference type="InterPro" id="IPR011009">
    <property type="entry name" value="Kinase-like_dom_sf"/>
</dbReference>
<proteinExistence type="predicted"/>
<dbReference type="PROSITE" id="PS50011">
    <property type="entry name" value="PROTEIN_KINASE_DOM"/>
    <property type="match status" value="1"/>
</dbReference>
<evidence type="ECO:0000256" key="1">
    <source>
        <dbReference type="SAM" id="MobiDB-lite"/>
    </source>
</evidence>
<feature type="compositionally biased region" description="Polar residues" evidence="1">
    <location>
        <begin position="800"/>
        <end position="809"/>
    </location>
</feature>
<gene>
    <name evidence="3" type="ORF">Cvel_10989.t1.CR1</name>
</gene>
<dbReference type="Pfam" id="PF00069">
    <property type="entry name" value="Pkinase"/>
    <property type="match status" value="1"/>
</dbReference>
<dbReference type="InterPro" id="IPR000719">
    <property type="entry name" value="Prot_kinase_dom"/>
</dbReference>
<feature type="domain" description="Protein kinase" evidence="2">
    <location>
        <begin position="433"/>
        <end position="755"/>
    </location>
</feature>
<name>A0A0K6SAS6_9ALVE</name>
<feature type="region of interest" description="Disordered" evidence="1">
    <location>
        <begin position="788"/>
        <end position="809"/>
    </location>
</feature>
<dbReference type="GO" id="GO:0005524">
    <property type="term" value="F:ATP binding"/>
    <property type="evidence" value="ECO:0007669"/>
    <property type="project" value="InterPro"/>
</dbReference>
<dbReference type="PANTHER" id="PTHR44329">
    <property type="entry name" value="SERINE/THREONINE-PROTEIN KINASE TNNI3K-RELATED"/>
    <property type="match status" value="1"/>
</dbReference>
<feature type="region of interest" description="Disordered" evidence="1">
    <location>
        <begin position="431"/>
        <end position="466"/>
    </location>
</feature>
<sequence>MWTCWDPNVAQMSSVGAPPRMYWYTPSAAPVTQVTPIATEARVAVVPSRAPGVSLIPITQTRATRIASDSKPPETALPTAQYASLPSGYARMLPHGQPSVGTLRPVFYPPRPSVTSTAPPPGAPVPIVQPMVPYGMPRMNPGGGAPVVPPQHAASLLQEFHLQKGQIDCSPQVHEGVEAIQEHEMPYQRPILSLIDSTCLSAPFHAIPSVTPFQVQALDVREAVSEGVEVAGEEGGRLSDAPLDEDSPLALEEGLGSGSLAVAVDMKERRDAALTAVENGRDLERDEGEGALVPVGAVGEGTELGGESGGDPAIEEGVQERDEVVPVEGDDLGALEANAVGDDADLPAIKVQERDAIVPVEGDDLGALEANAVGDDADRPAIEPGDSAMNGLVDAEGTGCSEVGGKEDLEGSSGHLALNDGVLALPDVSAEEHRQMTEEEEGKRGENNRKAEKDVSVSLSSQEQEEEGVAWDGVSLDVLKYREEGKSLLIENMKTFDCMETFIFLMHDVNKETIQLFDPSMCSNDHRGELPWRGCPDEALAGERENDQFVPVLVIQFVQGEKIQDVLAKGPLPLQDALDIGHSLLESLQKLHHAGITHCDLGEGNTLVVSDIHGRKTAVIIDFGEAFGIGGDGEEAWGRRGCRDFMPPEMFTGEALTTRVDMYAWAFLLWRMLTSQPLWTEAMERLYGGEMSTAEREHALMNDENFRPSLNLSPFSSLPFQFRSELCALLHACWARDHASRLSPFEAHVRMHKLLQADVNSLLCPSSPLLHAGLAPVSECLAGSPCHGRRSGSVPREESATSPSSNQHP</sequence>
<dbReference type="VEuPathDB" id="CryptoDB:Cvel_10989"/>
<dbReference type="SUPFAM" id="SSF56112">
    <property type="entry name" value="Protein kinase-like (PK-like)"/>
    <property type="match status" value="1"/>
</dbReference>
<dbReference type="InterPro" id="IPR051681">
    <property type="entry name" value="Ser/Thr_Kinases-Pseudokinases"/>
</dbReference>
<feature type="compositionally biased region" description="Basic and acidic residues" evidence="1">
    <location>
        <begin position="431"/>
        <end position="455"/>
    </location>
</feature>
<organism evidence="3">
    <name type="scientific">Chromera velia CCMP2878</name>
    <dbReference type="NCBI Taxonomy" id="1169474"/>
    <lineage>
        <taxon>Eukaryota</taxon>
        <taxon>Sar</taxon>
        <taxon>Alveolata</taxon>
        <taxon>Colpodellida</taxon>
        <taxon>Chromeraceae</taxon>
        <taxon>Chromera</taxon>
    </lineage>
</organism>
<reference evidence="3" key="1">
    <citation type="submission" date="2014-11" db="EMBL/GenBank/DDBJ databases">
        <title>Molecular phylogeny of cliff fern family Woodsiaceae with morphological implications.</title>
        <authorList>
            <person name="Shao Y.-Z."/>
            <person name="Wei R."/>
            <person name="Zhang X.-C."/>
        </authorList>
    </citation>
    <scope>NUCLEOTIDE SEQUENCE</scope>
</reference>
<evidence type="ECO:0000259" key="2">
    <source>
        <dbReference type="PROSITE" id="PS50011"/>
    </source>
</evidence>
<dbReference type="Gene3D" id="1.10.510.10">
    <property type="entry name" value="Transferase(Phosphotransferase) domain 1"/>
    <property type="match status" value="1"/>
</dbReference>
<feature type="region of interest" description="Disordered" evidence="1">
    <location>
        <begin position="370"/>
        <end position="391"/>
    </location>
</feature>
<dbReference type="SMART" id="SM00220">
    <property type="entry name" value="S_TKc"/>
    <property type="match status" value="1"/>
</dbReference>
<dbReference type="EMBL" id="CDMZ01005104">
    <property type="protein sequence ID" value="CUC10677.1"/>
    <property type="molecule type" value="Genomic_DNA"/>
</dbReference>
<protein>
    <recommendedName>
        <fullName evidence="2">Protein kinase domain-containing protein</fullName>
    </recommendedName>
</protein>